<sequence>MSPAANREFADRLDSVRARQWIAVPGVTDIWGLPIQGERPRLG</sequence>
<name>H1KVI9_METEX</name>
<dbReference type="EMBL" id="AGJK01000507">
    <property type="protein sequence ID" value="EHP73482.1"/>
    <property type="molecule type" value="Genomic_DNA"/>
</dbReference>
<dbReference type="Proteomes" id="UP000004382">
    <property type="component" value="Unassembled WGS sequence"/>
</dbReference>
<reference evidence="1 2" key="1">
    <citation type="submission" date="2011-09" db="EMBL/GenBank/DDBJ databases">
        <title>The draft genome of Methylobacterium extorquens DSM 13060.</title>
        <authorList>
            <consortium name="US DOE Joint Genome Institute (JGI-PGF)"/>
            <person name="Lucas S."/>
            <person name="Han J."/>
            <person name="Lapidus A."/>
            <person name="Cheng J.-F."/>
            <person name="Goodwin L."/>
            <person name="Pitluck S."/>
            <person name="Peters L."/>
            <person name="Land M.L."/>
            <person name="Hauser L."/>
            <person name="Koskimaki J."/>
            <person name="Halonen O."/>
            <person name="Pirttila A."/>
            <person name="Frank C."/>
            <person name="Woyke T.J."/>
        </authorList>
    </citation>
    <scope>NUCLEOTIDE SEQUENCE [LARGE SCALE GENOMIC DNA]</scope>
    <source>
        <strain evidence="1 2">DSM 13060</strain>
    </source>
</reference>
<accession>H1KVI9</accession>
<evidence type="ECO:0000313" key="1">
    <source>
        <dbReference type="EMBL" id="EHP73482.1"/>
    </source>
</evidence>
<dbReference type="PATRIC" id="fig|882800.3.peg.6296"/>
<organism evidence="1 2">
    <name type="scientific">Methylorubrum extorquens DSM 13060</name>
    <dbReference type="NCBI Taxonomy" id="882800"/>
    <lineage>
        <taxon>Bacteria</taxon>
        <taxon>Pseudomonadati</taxon>
        <taxon>Pseudomonadota</taxon>
        <taxon>Alphaproteobacteria</taxon>
        <taxon>Hyphomicrobiales</taxon>
        <taxon>Methylobacteriaceae</taxon>
        <taxon>Methylorubrum</taxon>
    </lineage>
</organism>
<dbReference type="RefSeq" id="WP_003607502.1">
    <property type="nucleotide sequence ID" value="NZ_AGJK01000507.1"/>
</dbReference>
<gene>
    <name evidence="1" type="ORF">MetexDRAFT_6652</name>
</gene>
<proteinExistence type="predicted"/>
<evidence type="ECO:0000313" key="2">
    <source>
        <dbReference type="Proteomes" id="UP000004382"/>
    </source>
</evidence>
<dbReference type="AlphaFoldDB" id="H1KVI9"/>
<protein>
    <submittedName>
        <fullName evidence="1">Uncharacterized protein</fullName>
    </submittedName>
</protein>
<comment type="caution">
    <text evidence="1">The sequence shown here is derived from an EMBL/GenBank/DDBJ whole genome shotgun (WGS) entry which is preliminary data.</text>
</comment>